<dbReference type="eggNOG" id="COG4299">
    <property type="taxonomic scope" value="Bacteria"/>
</dbReference>
<feature type="compositionally biased region" description="Basic residues" evidence="1">
    <location>
        <begin position="25"/>
        <end position="34"/>
    </location>
</feature>
<feature type="transmembrane region" description="Helical" evidence="2">
    <location>
        <begin position="281"/>
        <end position="301"/>
    </location>
</feature>
<feature type="transmembrane region" description="Helical" evidence="2">
    <location>
        <begin position="68"/>
        <end position="89"/>
    </location>
</feature>
<dbReference type="KEGG" id="saci:Sinac_3623"/>
<evidence type="ECO:0000256" key="1">
    <source>
        <dbReference type="SAM" id="MobiDB-lite"/>
    </source>
</evidence>
<feature type="transmembrane region" description="Helical" evidence="2">
    <location>
        <begin position="364"/>
        <end position="393"/>
    </location>
</feature>
<feature type="transmembrane region" description="Helical" evidence="2">
    <location>
        <begin position="204"/>
        <end position="227"/>
    </location>
</feature>
<dbReference type="STRING" id="886293.Sinac_3623"/>
<evidence type="ECO:0000313" key="5">
    <source>
        <dbReference type="Proteomes" id="UP000010798"/>
    </source>
</evidence>
<feature type="domain" description="Heparan-alpha-glucosaminide N-acetyltransferase catalytic" evidence="3">
    <location>
        <begin position="58"/>
        <end position="270"/>
    </location>
</feature>
<evidence type="ECO:0000313" key="4">
    <source>
        <dbReference type="EMBL" id="AGA27872.1"/>
    </source>
</evidence>
<evidence type="ECO:0000259" key="3">
    <source>
        <dbReference type="Pfam" id="PF07786"/>
    </source>
</evidence>
<dbReference type="AlphaFoldDB" id="L0DF50"/>
<dbReference type="Proteomes" id="UP000010798">
    <property type="component" value="Chromosome"/>
</dbReference>
<gene>
    <name evidence="4" type="ordered locus">Sinac_3623</name>
</gene>
<proteinExistence type="predicted"/>
<dbReference type="PANTHER" id="PTHR31061:SF24">
    <property type="entry name" value="LD22376P"/>
    <property type="match status" value="1"/>
</dbReference>
<feature type="transmembrane region" description="Helical" evidence="2">
    <location>
        <begin position="178"/>
        <end position="197"/>
    </location>
</feature>
<keyword evidence="5" id="KW-1185">Reference proteome</keyword>
<feature type="transmembrane region" description="Helical" evidence="2">
    <location>
        <begin position="95"/>
        <end position="114"/>
    </location>
</feature>
<reference evidence="4 5" key="1">
    <citation type="submission" date="2012-02" db="EMBL/GenBank/DDBJ databases">
        <title>Complete sequence of chromosome of Singulisphaera acidiphila DSM 18658.</title>
        <authorList>
            <consortium name="US DOE Joint Genome Institute (JGI-PGF)"/>
            <person name="Lucas S."/>
            <person name="Copeland A."/>
            <person name="Lapidus A."/>
            <person name="Glavina del Rio T."/>
            <person name="Dalin E."/>
            <person name="Tice H."/>
            <person name="Bruce D."/>
            <person name="Goodwin L."/>
            <person name="Pitluck S."/>
            <person name="Peters L."/>
            <person name="Ovchinnikova G."/>
            <person name="Chertkov O."/>
            <person name="Kyrpides N."/>
            <person name="Mavromatis K."/>
            <person name="Ivanova N."/>
            <person name="Brettin T."/>
            <person name="Detter J.C."/>
            <person name="Han C."/>
            <person name="Larimer F."/>
            <person name="Land M."/>
            <person name="Hauser L."/>
            <person name="Markowitz V."/>
            <person name="Cheng J.-F."/>
            <person name="Hugenholtz P."/>
            <person name="Woyke T."/>
            <person name="Wu D."/>
            <person name="Tindall B."/>
            <person name="Pomrenke H."/>
            <person name="Brambilla E."/>
            <person name="Klenk H.-P."/>
            <person name="Eisen J.A."/>
        </authorList>
    </citation>
    <scope>NUCLEOTIDE SEQUENCE [LARGE SCALE GENOMIC DNA]</scope>
    <source>
        <strain evidence="5">ATCC BAA-1392 / DSM 18658 / VKM B-2454 / MOB10</strain>
    </source>
</reference>
<protein>
    <recommendedName>
        <fullName evidence="3">Heparan-alpha-glucosaminide N-acetyltransferase catalytic domain-containing protein</fullName>
    </recommendedName>
</protein>
<keyword evidence="2" id="KW-0472">Membrane</keyword>
<dbReference type="Pfam" id="PF07786">
    <property type="entry name" value="HGSNAT_cat"/>
    <property type="match status" value="1"/>
</dbReference>
<dbReference type="EMBL" id="CP003364">
    <property type="protein sequence ID" value="AGA27872.1"/>
    <property type="molecule type" value="Genomic_DNA"/>
</dbReference>
<organism evidence="4 5">
    <name type="scientific">Singulisphaera acidiphila (strain ATCC BAA-1392 / DSM 18658 / VKM B-2454 / MOB10)</name>
    <dbReference type="NCBI Taxonomy" id="886293"/>
    <lineage>
        <taxon>Bacteria</taxon>
        <taxon>Pseudomonadati</taxon>
        <taxon>Planctomycetota</taxon>
        <taxon>Planctomycetia</taxon>
        <taxon>Isosphaerales</taxon>
        <taxon>Isosphaeraceae</taxon>
        <taxon>Singulisphaera</taxon>
    </lineage>
</organism>
<feature type="transmembrane region" description="Helical" evidence="2">
    <location>
        <begin position="134"/>
        <end position="152"/>
    </location>
</feature>
<dbReference type="PANTHER" id="PTHR31061">
    <property type="entry name" value="LD22376P"/>
    <property type="match status" value="1"/>
</dbReference>
<keyword evidence="2" id="KW-1133">Transmembrane helix</keyword>
<name>L0DF50_SINAD</name>
<feature type="region of interest" description="Disordered" evidence="1">
    <location>
        <begin position="21"/>
        <end position="49"/>
    </location>
</feature>
<feature type="transmembrane region" description="Helical" evidence="2">
    <location>
        <begin position="423"/>
        <end position="445"/>
    </location>
</feature>
<sequence length="454" mass="50114">MRPAPEGFSSGEHRAMWCSRELRSGRHSSKKRRERQGFKQRQGVRVSNGEAAGTKTGRIVSMDQFRGYTVAGMCVVNFLGGLQAIHPVLKHNNNYFSYADTIMPSFLFACGFSYRLTALKRLDQFGPAAMYRRFVWRSLGLVLLSLMMYGFGGEFKSWSRMTPEAIQGFFAKLLKANLWEVLAIIGAVQLLIMPVIAAGPRVRAVTLVALAGAHLVLSYSFNFDFVYGRPNRLDDLLGTSGSTAWDGGFFGLLSWGAIMLAGTLAYDVAAAVTPGKLTARLLGWGVVLMALGYGLSCLSMLSDGETATGRGHVAASPVWPPFEKLTGRPLQSLLAEAPFVQPPPPEHRPHNYWMMNKRLVSLPFILFAIGFASAVYGLFVLACDAGGFCLGLFRTFGQNALAAYTLHHMIETQILTIVPQDSPLWWCLTGLALFFGITYLFVRYLESQKVFIRL</sequence>
<dbReference type="InterPro" id="IPR012429">
    <property type="entry name" value="HGSNAT_cat"/>
</dbReference>
<feature type="transmembrane region" description="Helical" evidence="2">
    <location>
        <begin position="247"/>
        <end position="269"/>
    </location>
</feature>
<keyword evidence="2" id="KW-0812">Transmembrane</keyword>
<dbReference type="HOGENOM" id="CLU_690338_0_0_0"/>
<evidence type="ECO:0000256" key="2">
    <source>
        <dbReference type="SAM" id="Phobius"/>
    </source>
</evidence>
<accession>L0DF50</accession>